<reference evidence="1 2" key="1">
    <citation type="submission" date="2021-10" db="EMBL/GenBank/DDBJ databases">
        <authorList>
            <person name="Criscuolo A."/>
        </authorList>
    </citation>
    <scope>NUCLEOTIDE SEQUENCE [LARGE SCALE GENOMIC DNA]</scope>
    <source>
        <strain evidence="2">CIP 111899</strain>
    </source>
</reference>
<accession>A0ABN7ZQ46</accession>
<name>A0ABN7ZQ46_9BACI</name>
<comment type="caution">
    <text evidence="1">The sequence shown here is derived from an EMBL/GenBank/DDBJ whole genome shotgun (WGS) entry which is preliminary data.</text>
</comment>
<dbReference type="EMBL" id="CAKJTI010000001">
    <property type="protein sequence ID" value="CAG9611004.1"/>
    <property type="molecule type" value="Genomic_DNA"/>
</dbReference>
<sequence>MRKYGIWIVLFLFAAFVIGQSVTTVLGKEETKIDQNEIFETIRKGYEAQFSIRGKRLSMDKMIDTLSPYFTDNFLQVFTDENGQDVKRSAQYLLPTNEAPFTFSSKTKIVYNQEHDLLYVYEHNITNDKYQIITLQKDGYKWKLAGYHENKQLLSEIRQFEKE</sequence>
<organism evidence="1 2">
    <name type="scientific">Bacillus rhizoplanae</name>
    <dbReference type="NCBI Taxonomy" id="2880966"/>
    <lineage>
        <taxon>Bacteria</taxon>
        <taxon>Bacillati</taxon>
        <taxon>Bacillota</taxon>
        <taxon>Bacilli</taxon>
        <taxon>Bacillales</taxon>
        <taxon>Bacillaceae</taxon>
        <taxon>Bacillus</taxon>
    </lineage>
</organism>
<keyword evidence="2" id="KW-1185">Reference proteome</keyword>
<proteinExistence type="predicted"/>
<evidence type="ECO:0008006" key="3">
    <source>
        <dbReference type="Google" id="ProtNLM"/>
    </source>
</evidence>
<dbReference type="InterPro" id="IPR025056">
    <property type="entry name" value="DUF3993"/>
</dbReference>
<evidence type="ECO:0000313" key="2">
    <source>
        <dbReference type="Proteomes" id="UP000789423"/>
    </source>
</evidence>
<dbReference type="RefSeq" id="WP_230573349.1">
    <property type="nucleotide sequence ID" value="NZ_CAKJTI010000001.1"/>
</dbReference>
<dbReference type="Pfam" id="PF13158">
    <property type="entry name" value="DUF3993"/>
    <property type="match status" value="1"/>
</dbReference>
<protein>
    <recommendedName>
        <fullName evidence="3">DUF3993 domain-containing protein</fullName>
    </recommendedName>
</protein>
<dbReference type="Proteomes" id="UP000789423">
    <property type="component" value="Unassembled WGS sequence"/>
</dbReference>
<evidence type="ECO:0000313" key="1">
    <source>
        <dbReference type="EMBL" id="CAG9611004.1"/>
    </source>
</evidence>
<gene>
    <name evidence="1" type="ORF">BACCIP111899_00176</name>
</gene>